<gene>
    <name evidence="1" type="ORF">PUN28_002139</name>
</gene>
<name>A0AAW2GSX3_9HYME</name>
<evidence type="ECO:0000313" key="2">
    <source>
        <dbReference type="Proteomes" id="UP001430953"/>
    </source>
</evidence>
<dbReference type="AlphaFoldDB" id="A0AAW2GSX3"/>
<sequence length="153" mass="17877">MLVRRAAVPQAQRCDNYKRTDNYSHISFSFCNIEFKNINVSTLICTCIIFINNYSNTPARFICDSECLKLKSQIDVTSYWYIYKPLEFKENDQSVKLILDAKSEDLYNRHGLLPRISPEATRTSVPWESSSRQIAVFRDNLFLSLFLYISSFC</sequence>
<accession>A0AAW2GSX3</accession>
<dbReference type="Proteomes" id="UP001430953">
    <property type="component" value="Unassembled WGS sequence"/>
</dbReference>
<organism evidence="1 2">
    <name type="scientific">Cardiocondyla obscurior</name>
    <dbReference type="NCBI Taxonomy" id="286306"/>
    <lineage>
        <taxon>Eukaryota</taxon>
        <taxon>Metazoa</taxon>
        <taxon>Ecdysozoa</taxon>
        <taxon>Arthropoda</taxon>
        <taxon>Hexapoda</taxon>
        <taxon>Insecta</taxon>
        <taxon>Pterygota</taxon>
        <taxon>Neoptera</taxon>
        <taxon>Endopterygota</taxon>
        <taxon>Hymenoptera</taxon>
        <taxon>Apocrita</taxon>
        <taxon>Aculeata</taxon>
        <taxon>Formicoidea</taxon>
        <taxon>Formicidae</taxon>
        <taxon>Myrmicinae</taxon>
        <taxon>Cardiocondyla</taxon>
    </lineage>
</organism>
<reference evidence="1 2" key="1">
    <citation type="submission" date="2023-03" db="EMBL/GenBank/DDBJ databases">
        <title>High recombination rates correlate with genetic variation in Cardiocondyla obscurior ants.</title>
        <authorList>
            <person name="Errbii M."/>
        </authorList>
    </citation>
    <scope>NUCLEOTIDE SEQUENCE [LARGE SCALE GENOMIC DNA]</scope>
    <source>
        <strain evidence="1">Alpha-2009</strain>
        <tissue evidence="1">Whole body</tissue>
    </source>
</reference>
<keyword evidence="2" id="KW-1185">Reference proteome</keyword>
<proteinExistence type="predicted"/>
<dbReference type="EMBL" id="JADYXP020000002">
    <property type="protein sequence ID" value="KAL0130304.1"/>
    <property type="molecule type" value="Genomic_DNA"/>
</dbReference>
<protein>
    <submittedName>
        <fullName evidence="1">Uncharacterized protein</fullName>
    </submittedName>
</protein>
<evidence type="ECO:0000313" key="1">
    <source>
        <dbReference type="EMBL" id="KAL0130304.1"/>
    </source>
</evidence>
<comment type="caution">
    <text evidence="1">The sequence shown here is derived from an EMBL/GenBank/DDBJ whole genome shotgun (WGS) entry which is preliminary data.</text>
</comment>